<evidence type="ECO:0000313" key="2">
    <source>
        <dbReference type="EMBL" id="KAK5639260.1"/>
    </source>
</evidence>
<dbReference type="EMBL" id="JAVRBK010000008">
    <property type="protein sequence ID" value="KAK5640564.1"/>
    <property type="molecule type" value="Genomic_DNA"/>
</dbReference>
<gene>
    <name evidence="3" type="ORF">RI129_011375</name>
    <name evidence="2" type="ORF">RI129_011752</name>
</gene>
<feature type="compositionally biased region" description="Low complexity" evidence="1">
    <location>
        <begin position="134"/>
        <end position="152"/>
    </location>
</feature>
<feature type="compositionally biased region" description="Basic residues" evidence="1">
    <location>
        <begin position="167"/>
        <end position="176"/>
    </location>
</feature>
<evidence type="ECO:0000313" key="3">
    <source>
        <dbReference type="EMBL" id="KAK5640564.1"/>
    </source>
</evidence>
<reference evidence="3" key="1">
    <citation type="submission" date="2023-06" db="EMBL/GenBank/DDBJ databases">
        <authorList>
            <person name="Fu X."/>
            <person name="Zhu X."/>
        </authorList>
    </citation>
    <scope>NUCLEOTIDE SEQUENCE</scope>
    <source>
        <strain evidence="3">XCY_ONT2</strain>
        <tissue evidence="3">Whole body</tissue>
    </source>
</reference>
<accession>A0AAN7VBW4</accession>
<dbReference type="EMBL" id="JAVRBK010000009">
    <property type="protein sequence ID" value="KAK5639260.1"/>
    <property type="molecule type" value="Genomic_DNA"/>
</dbReference>
<dbReference type="Proteomes" id="UP001329430">
    <property type="component" value="Chromosome 8"/>
</dbReference>
<dbReference type="PANTHER" id="PTHR38681">
    <property type="entry name" value="RETROVIRUS-RELATED POL POLYPROTEIN FROM TRANSPOSON 412-LIKE PROTEIN-RELATED"/>
    <property type="match status" value="1"/>
</dbReference>
<organism evidence="3 4">
    <name type="scientific">Pyrocoelia pectoralis</name>
    <dbReference type="NCBI Taxonomy" id="417401"/>
    <lineage>
        <taxon>Eukaryota</taxon>
        <taxon>Metazoa</taxon>
        <taxon>Ecdysozoa</taxon>
        <taxon>Arthropoda</taxon>
        <taxon>Hexapoda</taxon>
        <taxon>Insecta</taxon>
        <taxon>Pterygota</taxon>
        <taxon>Neoptera</taxon>
        <taxon>Endopterygota</taxon>
        <taxon>Coleoptera</taxon>
        <taxon>Polyphaga</taxon>
        <taxon>Elateriformia</taxon>
        <taxon>Elateroidea</taxon>
        <taxon>Lampyridae</taxon>
        <taxon>Lampyrinae</taxon>
        <taxon>Pyrocoelia</taxon>
    </lineage>
</organism>
<evidence type="ECO:0000256" key="1">
    <source>
        <dbReference type="SAM" id="MobiDB-lite"/>
    </source>
</evidence>
<keyword evidence="4" id="KW-1185">Reference proteome</keyword>
<feature type="compositionally biased region" description="Polar residues" evidence="1">
    <location>
        <begin position="153"/>
        <end position="166"/>
    </location>
</feature>
<comment type="caution">
    <text evidence="3">The sequence shown here is derived from an EMBL/GenBank/DDBJ whole genome shotgun (WGS) entry which is preliminary data.</text>
</comment>
<protein>
    <submittedName>
        <fullName evidence="3">Uncharacterized protein</fullName>
    </submittedName>
</protein>
<proteinExistence type="predicted"/>
<dbReference type="Proteomes" id="UP001329430">
    <property type="component" value="Chromosome 9"/>
</dbReference>
<name>A0AAN7VBW4_9COLE</name>
<feature type="region of interest" description="Disordered" evidence="1">
    <location>
        <begin position="134"/>
        <end position="185"/>
    </location>
</feature>
<reference evidence="3 4" key="2">
    <citation type="journal article" date="2024" name="Insects">
        <title>An Improved Chromosome-Level Genome Assembly of the Firefly Pyrocoelia pectoralis.</title>
        <authorList>
            <person name="Fu X."/>
            <person name="Meyer-Rochow V.B."/>
            <person name="Ballantyne L."/>
            <person name="Zhu X."/>
        </authorList>
    </citation>
    <scope>NUCLEOTIDE SEQUENCE [LARGE SCALE GENOMIC DNA]</scope>
    <source>
        <strain evidence="3">XCY_ONT2</strain>
    </source>
</reference>
<sequence length="185" mass="21227">MAETKTSTADMVFGQSLKLPADFFQQHDAHKDNNISSFLHNLYEHMRKLKPIPIKHHSKRSLFVHPELHSTSHVFIRHDGHRSPLQPVYDGPYKVLARTEKYFIIDTPHGVHKTISIDRLKPAFTLNIDQDCTTTTATPTSTSTNTQESSSSQPIRPSQVQPTNKTKSGRVVRFPKHLQDYEEFR</sequence>
<evidence type="ECO:0000313" key="4">
    <source>
        <dbReference type="Proteomes" id="UP001329430"/>
    </source>
</evidence>
<dbReference type="AlphaFoldDB" id="A0AAN7VBW4"/>
<dbReference type="PANTHER" id="PTHR38681:SF1">
    <property type="entry name" value="RETROVIRUS-RELATED POL POLYPROTEIN FROM TRANSPOSON 412-LIKE PROTEIN"/>
    <property type="match status" value="1"/>
</dbReference>